<evidence type="ECO:0000313" key="1">
    <source>
        <dbReference type="EMBL" id="MDV0442362.1"/>
    </source>
</evidence>
<proteinExistence type="predicted"/>
<evidence type="ECO:0000313" key="2">
    <source>
        <dbReference type="Proteomes" id="UP001273136"/>
    </source>
</evidence>
<sequence>MELFKKKGELTNEEFSYLMGYENRLGRIWGCLMTIALDDNRFDSEYLTTVGLAYLGGFYWGLLYPCEKSSPRGSAQWQMLVERCKSSADYIAGNELEIRLHYATLRLSSPHKESDANEEQRIIDNMERLKALTSHLRESDIEESKQNDKCNK</sequence>
<dbReference type="RefSeq" id="WP_338094783.1">
    <property type="nucleotide sequence ID" value="NZ_JAWDKA010000009.1"/>
</dbReference>
<dbReference type="Proteomes" id="UP001273136">
    <property type="component" value="Unassembled WGS sequence"/>
</dbReference>
<accession>A0AAE4ME96</accession>
<reference evidence="1" key="1">
    <citation type="submission" date="2023-06" db="EMBL/GenBank/DDBJ databases">
        <title>Genome sequence of Methancorpusculaceae sp. Ag1.</title>
        <authorList>
            <person name="Protasov E."/>
            <person name="Platt K."/>
            <person name="Poehlein A."/>
            <person name="Daniel R."/>
            <person name="Brune A."/>
        </authorList>
    </citation>
    <scope>NUCLEOTIDE SEQUENCE</scope>
    <source>
        <strain evidence="1">Ag1</strain>
    </source>
</reference>
<organism evidence="1 2">
    <name type="scientific">Methanorbis furvi</name>
    <dbReference type="NCBI Taxonomy" id="3028299"/>
    <lineage>
        <taxon>Archaea</taxon>
        <taxon>Methanobacteriati</taxon>
        <taxon>Methanobacteriota</taxon>
        <taxon>Stenosarchaea group</taxon>
        <taxon>Methanomicrobia</taxon>
        <taxon>Methanomicrobiales</taxon>
        <taxon>Methanocorpusculaceae</taxon>
        <taxon>Methanorbis</taxon>
    </lineage>
</organism>
<comment type="caution">
    <text evidence="1">The sequence shown here is derived from an EMBL/GenBank/DDBJ whole genome shotgun (WGS) entry which is preliminary data.</text>
</comment>
<gene>
    <name evidence="1" type="ORF">McpAg1_16000</name>
</gene>
<protein>
    <submittedName>
        <fullName evidence="1">Uncharacterized protein</fullName>
    </submittedName>
</protein>
<dbReference type="AlphaFoldDB" id="A0AAE4ME96"/>
<name>A0AAE4ME96_9EURY</name>
<dbReference type="EMBL" id="JAWDKA010000009">
    <property type="protein sequence ID" value="MDV0442362.1"/>
    <property type="molecule type" value="Genomic_DNA"/>
</dbReference>
<keyword evidence="2" id="KW-1185">Reference proteome</keyword>